<evidence type="ECO:0000313" key="3">
    <source>
        <dbReference type="Proteomes" id="UP001576774"/>
    </source>
</evidence>
<dbReference type="Pfam" id="PF07963">
    <property type="entry name" value="N_methyl"/>
    <property type="match status" value="1"/>
</dbReference>
<protein>
    <submittedName>
        <fullName evidence="2">Prepilin-type N-terminal cleavage/methylation domain-containing protein</fullName>
    </submittedName>
</protein>
<reference evidence="2 3" key="1">
    <citation type="submission" date="2024-09" db="EMBL/GenBank/DDBJ databases">
        <title>Floridaenema gen nov. (Aerosakkonemataceae, Aerosakkonematales ord. nov., Cyanobacteria) from benthic tropical and subtropical fresh waters, with the description of four new species.</title>
        <authorList>
            <person name="Moretto J.A."/>
            <person name="Berthold D.E."/>
            <person name="Lefler F.W."/>
            <person name="Huang I.-S."/>
            <person name="Laughinghouse H. IV."/>
        </authorList>
    </citation>
    <scope>NUCLEOTIDE SEQUENCE [LARGE SCALE GENOMIC DNA]</scope>
    <source>
        <strain evidence="2 3">BLCC-F46</strain>
    </source>
</reference>
<gene>
    <name evidence="2" type="ORF">ACE1CC_34150</name>
</gene>
<feature type="transmembrane region" description="Helical" evidence="1">
    <location>
        <begin position="25"/>
        <end position="46"/>
    </location>
</feature>
<keyword evidence="1" id="KW-1133">Transmembrane helix</keyword>
<keyword evidence="1" id="KW-0472">Membrane</keyword>
<dbReference type="RefSeq" id="WP_413274881.1">
    <property type="nucleotide sequence ID" value="NZ_JBHFNQ010000254.1"/>
</dbReference>
<sequence length="355" mass="39491">MATKFLQTILKWRNRSSKKRNKNSGFTILELLVATLIATFVIVALLDLVVDLLQTDRREYARNETQREIQMALDFMVNDIREAAYIYDNNGLSGGGPDRLPGIINHVDIPVGYTPILAFWKPETISDADMRDLRDCRQFGSPSANNPNRTECDLLLIRRRAFSLVIYMQKVNDTTDARGGWKGVSRIARLHIPKYTLNGVRSLTRTNGYTDPQENTVKFATWPFDGSGRNLQAGSRAQGTTQVLVDFVDYPTESRTSPLYSDNLRAPDNPQCPDNVNYSQIPPSNSTFNRPSFMVCVSTNNTTGTGSDRSNANQDVLIFLRGNPTGKAGVKVAPLLAVRTQAVARGVVDKQQGAQ</sequence>
<name>A0ABV4XGH7_9CYAN</name>
<dbReference type="Proteomes" id="UP001576774">
    <property type="component" value="Unassembled WGS sequence"/>
</dbReference>
<keyword evidence="3" id="KW-1185">Reference proteome</keyword>
<keyword evidence="1" id="KW-0812">Transmembrane</keyword>
<comment type="caution">
    <text evidence="2">The sequence shown here is derived from an EMBL/GenBank/DDBJ whole genome shotgun (WGS) entry which is preliminary data.</text>
</comment>
<dbReference type="InterPro" id="IPR012902">
    <property type="entry name" value="N_methyl_site"/>
</dbReference>
<proteinExistence type="predicted"/>
<evidence type="ECO:0000313" key="2">
    <source>
        <dbReference type="EMBL" id="MFB2881917.1"/>
    </source>
</evidence>
<organism evidence="2 3">
    <name type="scientific">Floridaenema aerugineum BLCC-F46</name>
    <dbReference type="NCBI Taxonomy" id="3153654"/>
    <lineage>
        <taxon>Bacteria</taxon>
        <taxon>Bacillati</taxon>
        <taxon>Cyanobacteriota</taxon>
        <taxon>Cyanophyceae</taxon>
        <taxon>Oscillatoriophycideae</taxon>
        <taxon>Aerosakkonematales</taxon>
        <taxon>Aerosakkonemataceae</taxon>
        <taxon>Floridanema</taxon>
        <taxon>Floridanema aerugineum</taxon>
    </lineage>
</organism>
<dbReference type="EMBL" id="JBHFNQ010000254">
    <property type="protein sequence ID" value="MFB2881917.1"/>
    <property type="molecule type" value="Genomic_DNA"/>
</dbReference>
<evidence type="ECO:0000256" key="1">
    <source>
        <dbReference type="SAM" id="Phobius"/>
    </source>
</evidence>
<accession>A0ABV4XGH7</accession>